<accession>A0A6J7ZUZ3</accession>
<reference evidence="2 3" key="1">
    <citation type="submission" date="2020-06" db="EMBL/GenBank/DDBJ databases">
        <authorList>
            <person name="Li R."/>
            <person name="Bekaert M."/>
        </authorList>
    </citation>
    <scope>NUCLEOTIDE SEQUENCE [LARGE SCALE GENOMIC DNA]</scope>
    <source>
        <strain evidence="3">wild</strain>
    </source>
</reference>
<dbReference type="SUPFAM" id="SSF47823">
    <property type="entry name" value="lambda integrase-like, N-terminal domain"/>
    <property type="match status" value="1"/>
</dbReference>
<dbReference type="Proteomes" id="UP000507470">
    <property type="component" value="Unassembled WGS sequence"/>
</dbReference>
<proteinExistence type="predicted"/>
<protein>
    <recommendedName>
        <fullName evidence="4">Core-binding (CB) domain-containing protein</fullName>
    </recommendedName>
</protein>
<sequence length="304" mass="34802">MGVRMIIYLADILLMAENPPKIEIHRNSTLFLLQKLGFLINWKKSSLNPTQVSGFSDKFGRNDVLPTNRKGISDKNKMQRNVKCRNCNSIPLAQLTGKLSSFMQAIFPANLQSRFLQMDQIKGGTTATDSNRVSQSCGVENFRGRSPTEELSKAAAELHEKAWRPGTQLSYKNSWGKWFSWCIEQSVNPFQVTLATVIEFLTKLFKDGLQYRTINTYRSAMPKNHPLIDSLQVGKHPLIIRHMRAIFNERTPTSKYEFSWDVDIVLNEILSWIWEVEAGNKDELGIVGPKKIEDQDRTTIKHNQ</sequence>
<evidence type="ECO:0000313" key="3">
    <source>
        <dbReference type="Proteomes" id="UP000507470"/>
    </source>
</evidence>
<gene>
    <name evidence="2" type="ORF">MCOR_1191</name>
</gene>
<dbReference type="GO" id="GO:0003677">
    <property type="term" value="F:DNA binding"/>
    <property type="evidence" value="ECO:0007669"/>
    <property type="project" value="UniProtKB-KW"/>
</dbReference>
<organism evidence="2 3">
    <name type="scientific">Mytilus coruscus</name>
    <name type="common">Sea mussel</name>
    <dbReference type="NCBI Taxonomy" id="42192"/>
    <lineage>
        <taxon>Eukaryota</taxon>
        <taxon>Metazoa</taxon>
        <taxon>Spiralia</taxon>
        <taxon>Lophotrochozoa</taxon>
        <taxon>Mollusca</taxon>
        <taxon>Bivalvia</taxon>
        <taxon>Autobranchia</taxon>
        <taxon>Pteriomorphia</taxon>
        <taxon>Mytilida</taxon>
        <taxon>Mytiloidea</taxon>
        <taxon>Mytilidae</taxon>
        <taxon>Mytilinae</taxon>
        <taxon>Mytilus</taxon>
    </lineage>
</organism>
<dbReference type="PANTHER" id="PTHR35617">
    <property type="entry name" value="PHAGE_INTEGRASE DOMAIN-CONTAINING PROTEIN"/>
    <property type="match status" value="1"/>
</dbReference>
<dbReference type="Gene3D" id="1.10.150.130">
    <property type="match status" value="1"/>
</dbReference>
<keyword evidence="3" id="KW-1185">Reference proteome</keyword>
<evidence type="ECO:0008006" key="4">
    <source>
        <dbReference type="Google" id="ProtNLM"/>
    </source>
</evidence>
<dbReference type="InterPro" id="IPR010998">
    <property type="entry name" value="Integrase_recombinase_N"/>
</dbReference>
<dbReference type="OrthoDB" id="10064229at2759"/>
<dbReference type="PANTHER" id="PTHR35617:SF3">
    <property type="entry name" value="CORE-BINDING (CB) DOMAIN-CONTAINING PROTEIN"/>
    <property type="match status" value="1"/>
</dbReference>
<name>A0A6J7ZUZ3_MYTCO</name>
<evidence type="ECO:0000313" key="2">
    <source>
        <dbReference type="EMBL" id="CAC5357552.1"/>
    </source>
</evidence>
<keyword evidence="1" id="KW-0238">DNA-binding</keyword>
<dbReference type="AlphaFoldDB" id="A0A6J7ZUZ3"/>
<evidence type="ECO:0000256" key="1">
    <source>
        <dbReference type="ARBA" id="ARBA00023125"/>
    </source>
</evidence>
<dbReference type="EMBL" id="CACVKT020000204">
    <property type="protein sequence ID" value="CAC5357552.1"/>
    <property type="molecule type" value="Genomic_DNA"/>
</dbReference>